<evidence type="ECO:0000313" key="11">
    <source>
        <dbReference type="Proteomes" id="UP000265140"/>
    </source>
</evidence>
<feature type="coiled-coil region" evidence="7">
    <location>
        <begin position="43"/>
        <end position="109"/>
    </location>
</feature>
<keyword evidence="2" id="KW-0964">Secreted</keyword>
<gene>
    <name evidence="10" type="primary">ANGPTL7</name>
</gene>
<reference evidence="10" key="2">
    <citation type="submission" date="2020-02" db="EMBL/GenBank/DDBJ databases">
        <title>Esox lucius (northern pike) genome, fEsoLuc1, primary haplotype.</title>
        <authorList>
            <person name="Myers G."/>
            <person name="Karagic N."/>
            <person name="Meyer A."/>
            <person name="Pippel M."/>
            <person name="Reichard M."/>
            <person name="Winkler S."/>
            <person name="Tracey A."/>
            <person name="Sims Y."/>
            <person name="Howe K."/>
            <person name="Rhie A."/>
            <person name="Formenti G."/>
            <person name="Durbin R."/>
            <person name="Fedrigo O."/>
            <person name="Jarvis E.D."/>
        </authorList>
    </citation>
    <scope>NUCLEOTIDE SEQUENCE [LARGE SCALE GENOMIC DNA]</scope>
</reference>
<proteinExistence type="predicted"/>
<evidence type="ECO:0000256" key="3">
    <source>
        <dbReference type="ARBA" id="ARBA00022729"/>
    </source>
</evidence>
<dbReference type="FunFam" id="3.90.215.10:FF:000001">
    <property type="entry name" value="Tenascin isoform 1"/>
    <property type="match status" value="1"/>
</dbReference>
<dbReference type="PROSITE" id="PS51406">
    <property type="entry name" value="FIBRINOGEN_C_2"/>
    <property type="match status" value="1"/>
</dbReference>
<evidence type="ECO:0000313" key="10">
    <source>
        <dbReference type="Ensembl" id="ENSELUP00000003621.2"/>
    </source>
</evidence>
<reference evidence="11" key="1">
    <citation type="journal article" date="2014" name="PLoS ONE">
        <title>The genome and linkage map of the northern pike (Esox lucius): conserved synteny revealed between the salmonid sister group and the Neoteleostei.</title>
        <authorList>
            <person name="Rondeau E.B."/>
            <person name="Minkley D.R."/>
            <person name="Leong J.S."/>
            <person name="Messmer A.M."/>
            <person name="Jantzen J.R."/>
            <person name="von Schalburg K.R."/>
            <person name="Lemon C."/>
            <person name="Bird N.H."/>
            <person name="Koop B.F."/>
        </authorList>
    </citation>
    <scope>NUCLEOTIDE SEQUENCE</scope>
</reference>
<reference evidence="10" key="3">
    <citation type="submission" date="2025-08" db="UniProtKB">
        <authorList>
            <consortium name="Ensembl"/>
        </authorList>
    </citation>
    <scope>IDENTIFICATION</scope>
</reference>
<keyword evidence="3 8" id="KW-0732">Signal</keyword>
<keyword evidence="4 7" id="KW-0175">Coiled coil</keyword>
<name>A0A3P8XG98_ESOLU</name>
<dbReference type="SUPFAM" id="SSF56496">
    <property type="entry name" value="Fibrinogen C-terminal domain-like"/>
    <property type="match status" value="1"/>
</dbReference>
<organism evidence="10 11">
    <name type="scientific">Esox lucius</name>
    <name type="common">Northern pike</name>
    <dbReference type="NCBI Taxonomy" id="8010"/>
    <lineage>
        <taxon>Eukaryota</taxon>
        <taxon>Metazoa</taxon>
        <taxon>Chordata</taxon>
        <taxon>Craniata</taxon>
        <taxon>Vertebrata</taxon>
        <taxon>Euteleostomi</taxon>
        <taxon>Actinopterygii</taxon>
        <taxon>Neopterygii</taxon>
        <taxon>Teleostei</taxon>
        <taxon>Protacanthopterygii</taxon>
        <taxon>Esociformes</taxon>
        <taxon>Esocidae</taxon>
        <taxon>Esox</taxon>
    </lineage>
</organism>
<evidence type="ECO:0000256" key="6">
    <source>
        <dbReference type="ARBA" id="ARBA00023180"/>
    </source>
</evidence>
<sequence length="327" mass="38031">MSLRTAALSVTLLLLVLSEVWAQNPRKRMAPPKPPKAQCCDEVRSLKVQVANLTSLLEELNRKQETDMMNVVRQMMELDKQNRQQEARVTEAESKYSEINNRVEIMQLQASQSVTQSSSVDCHDFAWYYVGRYFKLCCLFQVFCDMESNGGGWTLIQRRKVGLTSFNRDWKQYKNGFGTIRGDFWLGNDNLFRMTRQPSTLRIEMEDWEGETRYAEYSYFTVKNELNSFKLLIANYSGNAGDSLRYHNNTNFSTKGKDNDKCVDDCASLRKGGYWYNCCTDSNLNGVFYRYGNHGKNTDGITWYGWHGPNYSLKRVEMKIRPQNFKS</sequence>
<dbReference type="InterPro" id="IPR036056">
    <property type="entry name" value="Fibrinogen-like_C"/>
</dbReference>
<accession>A0A3P8XG98</accession>
<evidence type="ECO:0000256" key="4">
    <source>
        <dbReference type="ARBA" id="ARBA00023054"/>
    </source>
</evidence>
<dbReference type="AlphaFoldDB" id="A0A3P8XG98"/>
<feature type="signal peptide" evidence="8">
    <location>
        <begin position="1"/>
        <end position="22"/>
    </location>
</feature>
<dbReference type="GeneTree" id="ENSGT00940000157064"/>
<dbReference type="Proteomes" id="UP000265140">
    <property type="component" value="Chromosome 12"/>
</dbReference>
<dbReference type="CDD" id="cd00087">
    <property type="entry name" value="FReD"/>
    <property type="match status" value="1"/>
</dbReference>
<dbReference type="InterPro" id="IPR014716">
    <property type="entry name" value="Fibrinogen_a/b/g_C_1"/>
</dbReference>
<evidence type="ECO:0000259" key="9">
    <source>
        <dbReference type="PROSITE" id="PS51406"/>
    </source>
</evidence>
<dbReference type="SMART" id="SM00186">
    <property type="entry name" value="FBG"/>
    <property type="match status" value="1"/>
</dbReference>
<dbReference type="Pfam" id="PF00147">
    <property type="entry name" value="Fibrinogen_C"/>
    <property type="match status" value="1"/>
</dbReference>
<feature type="domain" description="Fibrinogen C-terminal" evidence="9">
    <location>
        <begin position="113"/>
        <end position="324"/>
    </location>
</feature>
<comment type="subcellular location">
    <subcellularLocation>
        <location evidence="1">Secreted</location>
    </subcellularLocation>
</comment>
<keyword evidence="5" id="KW-1015">Disulfide bond</keyword>
<keyword evidence="11" id="KW-1185">Reference proteome</keyword>
<feature type="chain" id="PRO_5028342576" description="Fibrinogen C-terminal domain-containing protein" evidence="8">
    <location>
        <begin position="23"/>
        <end position="327"/>
    </location>
</feature>
<dbReference type="PANTHER" id="PTHR47221">
    <property type="entry name" value="FIBRINOGEN ALPHA CHAIN"/>
    <property type="match status" value="1"/>
</dbReference>
<dbReference type="PANTHER" id="PTHR47221:SF6">
    <property type="entry name" value="FIBRINOGEN ALPHA CHAIN"/>
    <property type="match status" value="1"/>
</dbReference>
<dbReference type="InterPro" id="IPR002181">
    <property type="entry name" value="Fibrinogen_a/b/g_C_dom"/>
</dbReference>
<evidence type="ECO:0000256" key="8">
    <source>
        <dbReference type="SAM" id="SignalP"/>
    </source>
</evidence>
<keyword evidence="6" id="KW-0325">Glycoprotein</keyword>
<evidence type="ECO:0000256" key="5">
    <source>
        <dbReference type="ARBA" id="ARBA00023157"/>
    </source>
</evidence>
<evidence type="ECO:0000256" key="2">
    <source>
        <dbReference type="ARBA" id="ARBA00022525"/>
    </source>
</evidence>
<evidence type="ECO:0000256" key="7">
    <source>
        <dbReference type="SAM" id="Coils"/>
    </source>
</evidence>
<protein>
    <recommendedName>
        <fullName evidence="9">Fibrinogen C-terminal domain-containing protein</fullName>
    </recommendedName>
</protein>
<reference evidence="10" key="4">
    <citation type="submission" date="2025-09" db="UniProtKB">
        <authorList>
            <consortium name="Ensembl"/>
        </authorList>
    </citation>
    <scope>IDENTIFICATION</scope>
</reference>
<dbReference type="Ensembl" id="ENSELUT00000013725.3">
    <property type="protein sequence ID" value="ENSELUP00000003621.2"/>
    <property type="gene ID" value="ENSELUG00000004817.3"/>
</dbReference>
<dbReference type="Gene3D" id="3.90.215.10">
    <property type="entry name" value="Gamma Fibrinogen, chain A, domain 1"/>
    <property type="match status" value="1"/>
</dbReference>
<dbReference type="InterPro" id="IPR037579">
    <property type="entry name" value="FIB_ANG-like"/>
</dbReference>
<evidence type="ECO:0000256" key="1">
    <source>
        <dbReference type="ARBA" id="ARBA00004613"/>
    </source>
</evidence>
<dbReference type="GO" id="GO:0007596">
    <property type="term" value="P:blood coagulation"/>
    <property type="evidence" value="ECO:0007669"/>
    <property type="project" value="InterPro"/>
</dbReference>
<dbReference type="GO" id="GO:0005576">
    <property type="term" value="C:extracellular region"/>
    <property type="evidence" value="ECO:0007669"/>
    <property type="project" value="UniProtKB-SubCell"/>
</dbReference>
<dbReference type="Bgee" id="ENSELUG00000004817">
    <property type="expression patterns" value="Expressed in camera-type eye and 5 other cell types or tissues"/>
</dbReference>